<dbReference type="GO" id="GO:0003723">
    <property type="term" value="F:RNA binding"/>
    <property type="evidence" value="ECO:0007669"/>
    <property type="project" value="UniProtKB-KW"/>
</dbReference>
<name>A0A382BKB0_9ZZZZ</name>
<gene>
    <name evidence="3" type="ORF">METZ01_LOCUS167089</name>
</gene>
<protein>
    <recommendedName>
        <fullName evidence="2">K Homology domain-containing protein</fullName>
    </recommendedName>
</protein>
<organism evidence="3">
    <name type="scientific">marine metagenome</name>
    <dbReference type="NCBI Taxonomy" id="408172"/>
    <lineage>
        <taxon>unclassified sequences</taxon>
        <taxon>metagenomes</taxon>
        <taxon>ecological metagenomes</taxon>
    </lineage>
</organism>
<feature type="domain" description="K Homology" evidence="2">
    <location>
        <begin position="73"/>
        <end position="111"/>
    </location>
</feature>
<dbReference type="InterPro" id="IPR004088">
    <property type="entry name" value="KH_dom_type_1"/>
</dbReference>
<dbReference type="EMBL" id="UINC01030215">
    <property type="protein sequence ID" value="SVB14235.1"/>
    <property type="molecule type" value="Genomic_DNA"/>
</dbReference>
<evidence type="ECO:0000259" key="2">
    <source>
        <dbReference type="Pfam" id="PF00013"/>
    </source>
</evidence>
<evidence type="ECO:0000256" key="1">
    <source>
        <dbReference type="ARBA" id="ARBA00022884"/>
    </source>
</evidence>
<accession>A0A382BKB0</accession>
<proteinExistence type="predicted"/>
<dbReference type="Gene3D" id="3.30.1370.10">
    <property type="entry name" value="K Homology domain, type 1"/>
    <property type="match status" value="1"/>
</dbReference>
<dbReference type="Pfam" id="PF00013">
    <property type="entry name" value="KH_1"/>
    <property type="match status" value="1"/>
</dbReference>
<dbReference type="Gene3D" id="2.40.50.140">
    <property type="entry name" value="Nucleic acid-binding proteins"/>
    <property type="match status" value="1"/>
</dbReference>
<dbReference type="SUPFAM" id="SSF50249">
    <property type="entry name" value="Nucleic acid-binding proteins"/>
    <property type="match status" value="1"/>
</dbReference>
<evidence type="ECO:0000313" key="3">
    <source>
        <dbReference type="EMBL" id="SVB14235.1"/>
    </source>
</evidence>
<dbReference type="InterPro" id="IPR012340">
    <property type="entry name" value="NA-bd_OB-fold"/>
</dbReference>
<keyword evidence="1" id="KW-0694">RNA-binding</keyword>
<sequence>MVWEIDINSYHVGILPAFDIFGKDYNPSKHDLSSKLNIGDLVAVRIVSGDTARDPLVTISGENLGKIDSGELVKISPAKISYLISKHGSMIQTIESSTDTSITIGQNGLIVLKSESGSNLDKIIKVFKMLDSTTDDSNMDEKIQKILDENN</sequence>
<reference evidence="3" key="1">
    <citation type="submission" date="2018-05" db="EMBL/GenBank/DDBJ databases">
        <authorList>
            <person name="Lanie J.A."/>
            <person name="Ng W.-L."/>
            <person name="Kazmierczak K.M."/>
            <person name="Andrzejewski T.M."/>
            <person name="Davidsen T.M."/>
            <person name="Wayne K.J."/>
            <person name="Tettelin H."/>
            <person name="Glass J.I."/>
            <person name="Rusch D."/>
            <person name="Podicherti R."/>
            <person name="Tsui H.-C.T."/>
            <person name="Winkler M.E."/>
        </authorList>
    </citation>
    <scope>NUCLEOTIDE SEQUENCE</scope>
</reference>
<dbReference type="SUPFAM" id="SSF54791">
    <property type="entry name" value="Eukaryotic type KH-domain (KH-domain type I)"/>
    <property type="match status" value="1"/>
</dbReference>
<dbReference type="AlphaFoldDB" id="A0A382BKB0"/>
<dbReference type="InterPro" id="IPR036612">
    <property type="entry name" value="KH_dom_type_1_sf"/>
</dbReference>